<dbReference type="SMART" id="SM00355">
    <property type="entry name" value="ZnF_C2H2"/>
    <property type="match status" value="2"/>
</dbReference>
<keyword evidence="6" id="KW-0539">Nucleus</keyword>
<evidence type="ECO:0000256" key="8">
    <source>
        <dbReference type="SAM" id="MobiDB-lite"/>
    </source>
</evidence>
<keyword evidence="11" id="KW-1185">Reference proteome</keyword>
<feature type="compositionally biased region" description="Polar residues" evidence="8">
    <location>
        <begin position="201"/>
        <end position="217"/>
    </location>
</feature>
<feature type="region of interest" description="Disordered" evidence="8">
    <location>
        <begin position="139"/>
        <end position="161"/>
    </location>
</feature>
<dbReference type="PANTHER" id="PTHR23235">
    <property type="entry name" value="KRUEPPEL-LIKE TRANSCRIPTION FACTOR"/>
    <property type="match status" value="1"/>
</dbReference>
<evidence type="ECO:0000256" key="4">
    <source>
        <dbReference type="ARBA" id="ARBA00022771"/>
    </source>
</evidence>
<dbReference type="STRING" id="1353952.A0A165JNE2"/>
<keyword evidence="4 7" id="KW-0863">Zinc-finger</keyword>
<dbReference type="GO" id="GO:0008270">
    <property type="term" value="F:zinc ion binding"/>
    <property type="evidence" value="ECO:0007669"/>
    <property type="project" value="UniProtKB-KW"/>
</dbReference>
<keyword evidence="2" id="KW-0479">Metal-binding</keyword>
<keyword evidence="3" id="KW-0677">Repeat</keyword>
<dbReference type="InterPro" id="IPR013087">
    <property type="entry name" value="Znf_C2H2_type"/>
</dbReference>
<evidence type="ECO:0000256" key="1">
    <source>
        <dbReference type="ARBA" id="ARBA00004123"/>
    </source>
</evidence>
<dbReference type="Gene3D" id="3.30.160.60">
    <property type="entry name" value="Classic Zinc Finger"/>
    <property type="match status" value="2"/>
</dbReference>
<feature type="region of interest" description="Disordered" evidence="8">
    <location>
        <begin position="201"/>
        <end position="262"/>
    </location>
</feature>
<name>A0A165JNE2_9BASI</name>
<dbReference type="PROSITE" id="PS00028">
    <property type="entry name" value="ZINC_FINGER_C2H2_1"/>
    <property type="match status" value="1"/>
</dbReference>
<evidence type="ECO:0000313" key="10">
    <source>
        <dbReference type="EMBL" id="KZT62072.1"/>
    </source>
</evidence>
<evidence type="ECO:0000256" key="6">
    <source>
        <dbReference type="ARBA" id="ARBA00023242"/>
    </source>
</evidence>
<dbReference type="PANTHER" id="PTHR23235:SF120">
    <property type="entry name" value="KRUPPEL-LIKE FACTOR 15"/>
    <property type="match status" value="1"/>
</dbReference>
<keyword evidence="5" id="KW-0862">Zinc</keyword>
<evidence type="ECO:0000259" key="9">
    <source>
        <dbReference type="PROSITE" id="PS50157"/>
    </source>
</evidence>
<reference evidence="10 11" key="1">
    <citation type="journal article" date="2016" name="Mol. Biol. Evol.">
        <title>Comparative Genomics of Early-Diverging Mushroom-Forming Fungi Provides Insights into the Origins of Lignocellulose Decay Capabilities.</title>
        <authorList>
            <person name="Nagy L.G."/>
            <person name="Riley R."/>
            <person name="Tritt A."/>
            <person name="Adam C."/>
            <person name="Daum C."/>
            <person name="Floudas D."/>
            <person name="Sun H."/>
            <person name="Yadav J.S."/>
            <person name="Pangilinan J."/>
            <person name="Larsson K.H."/>
            <person name="Matsuura K."/>
            <person name="Barry K."/>
            <person name="Labutti K."/>
            <person name="Kuo R."/>
            <person name="Ohm R.A."/>
            <person name="Bhattacharya S.S."/>
            <person name="Shirouzu T."/>
            <person name="Yoshinaga Y."/>
            <person name="Martin F.M."/>
            <person name="Grigoriev I.V."/>
            <person name="Hibbett D.S."/>
        </authorList>
    </citation>
    <scope>NUCLEOTIDE SEQUENCE [LARGE SCALE GENOMIC DNA]</scope>
    <source>
        <strain evidence="10 11">HHB12733</strain>
    </source>
</reference>
<gene>
    <name evidence="10" type="ORF">CALCODRAFT_307963</name>
</gene>
<accession>A0A165JNE2</accession>
<evidence type="ECO:0000313" key="11">
    <source>
        <dbReference type="Proteomes" id="UP000076842"/>
    </source>
</evidence>
<dbReference type="Pfam" id="PF00096">
    <property type="entry name" value="zf-C2H2"/>
    <property type="match status" value="2"/>
</dbReference>
<dbReference type="SUPFAM" id="SSF57667">
    <property type="entry name" value="beta-beta-alpha zinc fingers"/>
    <property type="match status" value="1"/>
</dbReference>
<dbReference type="InParanoid" id="A0A165JNE2"/>
<dbReference type="EMBL" id="KV423919">
    <property type="protein sequence ID" value="KZT62072.1"/>
    <property type="molecule type" value="Genomic_DNA"/>
</dbReference>
<protein>
    <recommendedName>
        <fullName evidence="9">C2H2-type domain-containing protein</fullName>
    </recommendedName>
</protein>
<organism evidence="10 11">
    <name type="scientific">Calocera cornea HHB12733</name>
    <dbReference type="NCBI Taxonomy" id="1353952"/>
    <lineage>
        <taxon>Eukaryota</taxon>
        <taxon>Fungi</taxon>
        <taxon>Dikarya</taxon>
        <taxon>Basidiomycota</taxon>
        <taxon>Agaricomycotina</taxon>
        <taxon>Dacrymycetes</taxon>
        <taxon>Dacrymycetales</taxon>
        <taxon>Dacrymycetaceae</taxon>
        <taxon>Calocera</taxon>
    </lineage>
</organism>
<dbReference type="InterPro" id="IPR036236">
    <property type="entry name" value="Znf_C2H2_sf"/>
</dbReference>
<dbReference type="PROSITE" id="PS50157">
    <property type="entry name" value="ZINC_FINGER_C2H2_2"/>
    <property type="match status" value="2"/>
</dbReference>
<proteinExistence type="predicted"/>
<evidence type="ECO:0000256" key="5">
    <source>
        <dbReference type="ARBA" id="ARBA00022833"/>
    </source>
</evidence>
<dbReference type="Proteomes" id="UP000076842">
    <property type="component" value="Unassembled WGS sequence"/>
</dbReference>
<dbReference type="AlphaFoldDB" id="A0A165JNE2"/>
<dbReference type="GO" id="GO:0000978">
    <property type="term" value="F:RNA polymerase II cis-regulatory region sequence-specific DNA binding"/>
    <property type="evidence" value="ECO:0007669"/>
    <property type="project" value="TreeGrafter"/>
</dbReference>
<comment type="subcellular location">
    <subcellularLocation>
        <location evidence="1">Nucleus</location>
    </subcellularLocation>
</comment>
<dbReference type="OrthoDB" id="6365676at2759"/>
<feature type="domain" description="C2H2-type" evidence="9">
    <location>
        <begin position="83"/>
        <end position="112"/>
    </location>
</feature>
<evidence type="ECO:0000256" key="2">
    <source>
        <dbReference type="ARBA" id="ARBA00022723"/>
    </source>
</evidence>
<sequence>MSSFTVRSSARGIVSLLNDDDLPPLPNITPCRLSTTQTTVEVEDGYSKPLAKRQYDCQTCGKIFTTAGHLTRHEKIHTGVKEFECPWPDCAKKTTRHDNLLQHYRVHLPKSSQKSEPSLVRIYLQEMCARVQQAGEVDNHEGISGGHEASPDIALPGMPNVRQPSLVDPGLGKKHLGLTIRTSHCDTRIVDNASTPILQTSSRNSVATLQEDASTPLRSPAHPEDRRTGSLADSKPSPDLDNYLWPPSSERSPFTVSYMRGE</sequence>
<dbReference type="GO" id="GO:0005634">
    <property type="term" value="C:nucleus"/>
    <property type="evidence" value="ECO:0007669"/>
    <property type="project" value="UniProtKB-SubCell"/>
</dbReference>
<dbReference type="FunFam" id="3.30.160.60:FF:001498">
    <property type="entry name" value="Zinc finger protein 404"/>
    <property type="match status" value="1"/>
</dbReference>
<feature type="domain" description="C2H2-type" evidence="9">
    <location>
        <begin position="55"/>
        <end position="82"/>
    </location>
</feature>
<dbReference type="GO" id="GO:0000981">
    <property type="term" value="F:DNA-binding transcription factor activity, RNA polymerase II-specific"/>
    <property type="evidence" value="ECO:0007669"/>
    <property type="project" value="TreeGrafter"/>
</dbReference>
<evidence type="ECO:0000256" key="7">
    <source>
        <dbReference type="PROSITE-ProRule" id="PRU00042"/>
    </source>
</evidence>
<evidence type="ECO:0000256" key="3">
    <source>
        <dbReference type="ARBA" id="ARBA00022737"/>
    </source>
</evidence>